<feature type="region of interest" description="Disordered" evidence="5">
    <location>
        <begin position="1"/>
        <end position="34"/>
    </location>
</feature>
<dbReference type="GeneID" id="30179313"/>
<feature type="transmembrane region" description="Helical" evidence="6">
    <location>
        <begin position="112"/>
        <end position="131"/>
    </location>
</feature>
<evidence type="ECO:0000313" key="8">
    <source>
        <dbReference type="Proteomes" id="UP000094455"/>
    </source>
</evidence>
<dbReference type="FunFam" id="1.20.1250.20:FF:000289">
    <property type="entry name" value="Acetyl-coenzyme A transporter 1"/>
    <property type="match status" value="1"/>
</dbReference>
<evidence type="ECO:0000313" key="7">
    <source>
        <dbReference type="EMBL" id="ODQ48443.1"/>
    </source>
</evidence>
<sequence>MEIDEDHIQSISSQLDDSDAPRGKPRPNDKRDISLPKQDYPRFFLLVMLYFIQGIPIGLAFGSVPFLLKSNKLTYSQVGLFSLATYPYSLKILWSPIVDSCYSATVGKRRSWIIPIQCVSGVSLIFLGSKIDTWISDNDLILQNLPLLSFSFFFLILLCATQDIAVDGWALTILSKNALSYASTAQTIGLNTGYFVSFTIFLAFNSEDFANKYFRSVPQDYGFVSLGQYMMFSGFLYLFITLLIVMVIPENPPVKKYRDTTEYNLEYDTADTDDSIKTVYSKMLKVLKLKNVQTFIVLHLVSKIAFQANEAATNLKLLDKGFSREDLAITVLIDFPFEIVFGYYAARWSNTNKPLKPWMYGYIGRLVAAIFGQILVWGFPKSGKISTSYFVFVILQHLLSSFMSTVQFVSICAFHTKIADPLIGGTYMTTLNTLSNFGGTWPKIIVLYLIDKLSKSICVDPNEETSSPIKGNQNPFFNEKFYSCYQNDMKSLCTENGGSCIPVKDGYYYTNLLCIVLGLVLYFGWIRKTAKSLERLPIASWRVKEKGALNGIRSHLPL</sequence>
<dbReference type="Gene3D" id="1.20.1250.20">
    <property type="entry name" value="MFS general substrate transporter like domains"/>
    <property type="match status" value="1"/>
</dbReference>
<feature type="transmembrane region" description="Helical" evidence="6">
    <location>
        <begin position="43"/>
        <end position="68"/>
    </location>
</feature>
<dbReference type="Pfam" id="PF13000">
    <property type="entry name" value="Acatn"/>
    <property type="match status" value="2"/>
</dbReference>
<dbReference type="GO" id="GO:0016020">
    <property type="term" value="C:membrane"/>
    <property type="evidence" value="ECO:0007669"/>
    <property type="project" value="UniProtKB-SubCell"/>
</dbReference>
<dbReference type="EMBL" id="KV454001">
    <property type="protein sequence ID" value="ODQ48443.1"/>
    <property type="molecule type" value="Genomic_DNA"/>
</dbReference>
<accession>A0A1E3NS85</accession>
<feature type="transmembrane region" description="Helical" evidence="6">
    <location>
        <begin position="151"/>
        <end position="175"/>
    </location>
</feature>
<dbReference type="STRING" id="763406.A0A1E3NS85"/>
<feature type="transmembrane region" description="Helical" evidence="6">
    <location>
        <begin position="187"/>
        <end position="206"/>
    </location>
</feature>
<organism evidence="7 8">
    <name type="scientific">Pichia membranifaciens NRRL Y-2026</name>
    <dbReference type="NCBI Taxonomy" id="763406"/>
    <lineage>
        <taxon>Eukaryota</taxon>
        <taxon>Fungi</taxon>
        <taxon>Dikarya</taxon>
        <taxon>Ascomycota</taxon>
        <taxon>Saccharomycotina</taxon>
        <taxon>Pichiomycetes</taxon>
        <taxon>Pichiales</taxon>
        <taxon>Pichiaceae</taxon>
        <taxon>Pichia</taxon>
    </lineage>
</organism>
<dbReference type="OrthoDB" id="6415790at2759"/>
<evidence type="ECO:0000256" key="2">
    <source>
        <dbReference type="ARBA" id="ARBA00022692"/>
    </source>
</evidence>
<keyword evidence="2 6" id="KW-0812">Transmembrane</keyword>
<dbReference type="RefSeq" id="XP_019019556.1">
    <property type="nucleotide sequence ID" value="XM_019162626.1"/>
</dbReference>
<keyword evidence="3 6" id="KW-1133">Transmembrane helix</keyword>
<dbReference type="AlphaFoldDB" id="A0A1E3NS85"/>
<protein>
    <recommendedName>
        <fullName evidence="9">Acetyl-coenzyme A transporter 1</fullName>
    </recommendedName>
</protein>
<evidence type="ECO:0000256" key="1">
    <source>
        <dbReference type="ARBA" id="ARBA00004141"/>
    </source>
</evidence>
<evidence type="ECO:0000256" key="3">
    <source>
        <dbReference type="ARBA" id="ARBA00022989"/>
    </source>
</evidence>
<dbReference type="PANTHER" id="PTHR12778">
    <property type="entry name" value="SOLUTE CARRIER FAMILY 33 ACETYL-COA TRANSPORTER -RELATED"/>
    <property type="match status" value="1"/>
</dbReference>
<dbReference type="InterPro" id="IPR036259">
    <property type="entry name" value="MFS_trans_sf"/>
</dbReference>
<feature type="transmembrane region" description="Helical" evidence="6">
    <location>
        <begin position="226"/>
        <end position="248"/>
    </location>
</feature>
<feature type="transmembrane region" description="Helical" evidence="6">
    <location>
        <begin position="358"/>
        <end position="377"/>
    </location>
</feature>
<gene>
    <name evidence="7" type="ORF">PICMEDRAFT_30083</name>
</gene>
<dbReference type="GO" id="GO:0035348">
    <property type="term" value="P:acetyl-CoA transmembrane transport"/>
    <property type="evidence" value="ECO:0007669"/>
    <property type="project" value="InterPro"/>
</dbReference>
<reference evidence="7 8" key="1">
    <citation type="journal article" date="2016" name="Proc. Natl. Acad. Sci. U.S.A.">
        <title>Comparative genomics of biotechnologically important yeasts.</title>
        <authorList>
            <person name="Riley R."/>
            <person name="Haridas S."/>
            <person name="Wolfe K.H."/>
            <person name="Lopes M.R."/>
            <person name="Hittinger C.T."/>
            <person name="Goeker M."/>
            <person name="Salamov A.A."/>
            <person name="Wisecaver J.H."/>
            <person name="Long T.M."/>
            <person name="Calvey C.H."/>
            <person name="Aerts A.L."/>
            <person name="Barry K.W."/>
            <person name="Choi C."/>
            <person name="Clum A."/>
            <person name="Coughlan A.Y."/>
            <person name="Deshpande S."/>
            <person name="Douglass A.P."/>
            <person name="Hanson S.J."/>
            <person name="Klenk H.-P."/>
            <person name="LaButti K.M."/>
            <person name="Lapidus A."/>
            <person name="Lindquist E.A."/>
            <person name="Lipzen A.M."/>
            <person name="Meier-Kolthoff J.P."/>
            <person name="Ohm R.A."/>
            <person name="Otillar R.P."/>
            <person name="Pangilinan J.L."/>
            <person name="Peng Y."/>
            <person name="Rokas A."/>
            <person name="Rosa C.A."/>
            <person name="Scheuner C."/>
            <person name="Sibirny A.A."/>
            <person name="Slot J.C."/>
            <person name="Stielow J.B."/>
            <person name="Sun H."/>
            <person name="Kurtzman C.P."/>
            <person name="Blackwell M."/>
            <person name="Grigoriev I.V."/>
            <person name="Jeffries T.W."/>
        </authorList>
    </citation>
    <scope>NUCLEOTIDE SEQUENCE [LARGE SCALE GENOMIC DNA]</scope>
    <source>
        <strain evidence="7 8">NRRL Y-2026</strain>
    </source>
</reference>
<comment type="subcellular location">
    <subcellularLocation>
        <location evidence="1">Membrane</location>
        <topology evidence="1">Multi-pass membrane protein</topology>
    </subcellularLocation>
</comment>
<feature type="transmembrane region" description="Helical" evidence="6">
    <location>
        <begin position="506"/>
        <end position="525"/>
    </location>
</feature>
<dbReference type="InterPro" id="IPR004752">
    <property type="entry name" value="AmpG_permease/AT-1"/>
</dbReference>
<keyword evidence="8" id="KW-1185">Reference proteome</keyword>
<keyword evidence="4 6" id="KW-0472">Membrane</keyword>
<dbReference type="GO" id="GO:0008521">
    <property type="term" value="F:acetyl-CoA transmembrane transporter activity"/>
    <property type="evidence" value="ECO:0007669"/>
    <property type="project" value="InterPro"/>
</dbReference>
<evidence type="ECO:0000256" key="5">
    <source>
        <dbReference type="SAM" id="MobiDB-lite"/>
    </source>
</evidence>
<dbReference type="InterPro" id="IPR024371">
    <property type="entry name" value="AcetylCoA_trans_1-like"/>
</dbReference>
<feature type="transmembrane region" description="Helical" evidence="6">
    <location>
        <begin position="327"/>
        <end position="346"/>
    </location>
</feature>
<feature type="compositionally biased region" description="Basic and acidic residues" evidence="5">
    <location>
        <begin position="19"/>
        <end position="34"/>
    </location>
</feature>
<dbReference type="Proteomes" id="UP000094455">
    <property type="component" value="Unassembled WGS sequence"/>
</dbReference>
<evidence type="ECO:0000256" key="6">
    <source>
        <dbReference type="SAM" id="Phobius"/>
    </source>
</evidence>
<evidence type="ECO:0000256" key="4">
    <source>
        <dbReference type="ARBA" id="ARBA00023136"/>
    </source>
</evidence>
<feature type="transmembrane region" description="Helical" evidence="6">
    <location>
        <begin position="389"/>
        <end position="409"/>
    </location>
</feature>
<name>A0A1E3NS85_9ASCO</name>
<dbReference type="PANTHER" id="PTHR12778:SF9">
    <property type="entry name" value="ACETYL-COENZYME A TRANSPORTER 1"/>
    <property type="match status" value="1"/>
</dbReference>
<dbReference type="SUPFAM" id="SSF103473">
    <property type="entry name" value="MFS general substrate transporter"/>
    <property type="match status" value="1"/>
</dbReference>
<proteinExistence type="predicted"/>
<evidence type="ECO:0008006" key="9">
    <source>
        <dbReference type="Google" id="ProtNLM"/>
    </source>
</evidence>